<protein>
    <submittedName>
        <fullName evidence="5">Replication-associated recombination protein A</fullName>
    </submittedName>
</protein>
<dbReference type="SMART" id="SM00382">
    <property type="entry name" value="AAA"/>
    <property type="match status" value="1"/>
</dbReference>
<evidence type="ECO:0000256" key="3">
    <source>
        <dbReference type="ARBA" id="ARBA00022840"/>
    </source>
</evidence>
<dbReference type="EMBL" id="BAAAGX010000002">
    <property type="protein sequence ID" value="GAA0221376.1"/>
    <property type="molecule type" value="Genomic_DNA"/>
</dbReference>
<dbReference type="RefSeq" id="WP_344646901.1">
    <property type="nucleotide sequence ID" value="NZ_BAAAGX010000002.1"/>
</dbReference>
<reference evidence="5 6" key="1">
    <citation type="journal article" date="2019" name="Int. J. Syst. Evol. Microbiol.">
        <title>The Global Catalogue of Microorganisms (GCM) 10K type strain sequencing project: providing services to taxonomists for standard genome sequencing and annotation.</title>
        <authorList>
            <consortium name="The Broad Institute Genomics Platform"/>
            <consortium name="The Broad Institute Genome Sequencing Center for Infectious Disease"/>
            <person name="Wu L."/>
            <person name="Ma J."/>
        </authorList>
    </citation>
    <scope>NUCLEOTIDE SEQUENCE [LARGE SCALE GENOMIC DNA]</scope>
    <source>
        <strain evidence="5 6">JCM 10425</strain>
    </source>
</reference>
<gene>
    <name evidence="5" type="ORF">GCM10009539_03260</name>
</gene>
<dbReference type="InterPro" id="IPR021886">
    <property type="entry name" value="MgsA_C"/>
</dbReference>
<evidence type="ECO:0000256" key="2">
    <source>
        <dbReference type="ARBA" id="ARBA00022741"/>
    </source>
</evidence>
<evidence type="ECO:0000259" key="4">
    <source>
        <dbReference type="SMART" id="SM00382"/>
    </source>
</evidence>
<dbReference type="Proteomes" id="UP001500967">
    <property type="component" value="Unassembled WGS sequence"/>
</dbReference>
<evidence type="ECO:0000313" key="5">
    <source>
        <dbReference type="EMBL" id="GAA0221376.1"/>
    </source>
</evidence>
<dbReference type="CDD" id="cd18139">
    <property type="entry name" value="HLD_clamp_RarA"/>
    <property type="match status" value="1"/>
</dbReference>
<feature type="domain" description="AAA+ ATPase" evidence="4">
    <location>
        <begin position="50"/>
        <end position="166"/>
    </location>
</feature>
<dbReference type="InterPro" id="IPR027417">
    <property type="entry name" value="P-loop_NTPase"/>
</dbReference>
<organism evidence="5 6">
    <name type="scientific">Cryptosporangium japonicum</name>
    <dbReference type="NCBI Taxonomy" id="80872"/>
    <lineage>
        <taxon>Bacteria</taxon>
        <taxon>Bacillati</taxon>
        <taxon>Actinomycetota</taxon>
        <taxon>Actinomycetes</taxon>
        <taxon>Cryptosporangiales</taxon>
        <taxon>Cryptosporangiaceae</taxon>
        <taxon>Cryptosporangium</taxon>
    </lineage>
</organism>
<accession>A0ABN0TGU2</accession>
<dbReference type="Gene3D" id="1.20.272.10">
    <property type="match status" value="1"/>
</dbReference>
<dbReference type="Pfam" id="PF00004">
    <property type="entry name" value="AAA"/>
    <property type="match status" value="1"/>
</dbReference>
<proteinExistence type="inferred from homology"/>
<comment type="similarity">
    <text evidence="1">Belongs to the AAA ATPase family. RarA/MGS1/WRNIP1 subfamily.</text>
</comment>
<keyword evidence="2" id="KW-0547">Nucleotide-binding</keyword>
<keyword evidence="3" id="KW-0067">ATP-binding</keyword>
<dbReference type="InterPro" id="IPR003959">
    <property type="entry name" value="ATPase_AAA_core"/>
</dbReference>
<dbReference type="SUPFAM" id="SSF48019">
    <property type="entry name" value="post-AAA+ oligomerization domain-like"/>
    <property type="match status" value="1"/>
</dbReference>
<dbReference type="PANTHER" id="PTHR13779:SF7">
    <property type="entry name" value="ATPASE WRNIP1"/>
    <property type="match status" value="1"/>
</dbReference>
<dbReference type="PANTHER" id="PTHR13779">
    <property type="entry name" value="WERNER HELICASE-INTERACTING PROTEIN 1 FAMILY MEMBER"/>
    <property type="match status" value="1"/>
</dbReference>
<dbReference type="Gene3D" id="3.40.50.300">
    <property type="entry name" value="P-loop containing nucleotide triphosphate hydrolases"/>
    <property type="match status" value="1"/>
</dbReference>
<dbReference type="Gene3D" id="1.10.3710.10">
    <property type="entry name" value="DNA polymerase III clamp loader subunits, C-terminal domain"/>
    <property type="match status" value="1"/>
</dbReference>
<keyword evidence="6" id="KW-1185">Reference proteome</keyword>
<dbReference type="InterPro" id="IPR008921">
    <property type="entry name" value="DNA_pol3_clamp-load_cplx_C"/>
</dbReference>
<dbReference type="CDD" id="cd00009">
    <property type="entry name" value="AAA"/>
    <property type="match status" value="1"/>
</dbReference>
<dbReference type="InterPro" id="IPR032423">
    <property type="entry name" value="AAA_assoc_2"/>
</dbReference>
<dbReference type="Pfam" id="PF12002">
    <property type="entry name" value="MgsA_C"/>
    <property type="match status" value="1"/>
</dbReference>
<evidence type="ECO:0000256" key="1">
    <source>
        <dbReference type="ARBA" id="ARBA00008959"/>
    </source>
</evidence>
<dbReference type="Pfam" id="PF16193">
    <property type="entry name" value="AAA_assoc_2"/>
    <property type="match status" value="1"/>
</dbReference>
<comment type="caution">
    <text evidence="5">The sequence shown here is derived from an EMBL/GenBank/DDBJ whole genome shotgun (WGS) entry which is preliminary data.</text>
</comment>
<dbReference type="InterPro" id="IPR051314">
    <property type="entry name" value="AAA_ATPase_RarA/MGS1/WRNIP1"/>
</dbReference>
<dbReference type="InterPro" id="IPR003593">
    <property type="entry name" value="AAA+_ATPase"/>
</dbReference>
<evidence type="ECO:0000313" key="6">
    <source>
        <dbReference type="Proteomes" id="UP001500967"/>
    </source>
</evidence>
<sequence length="424" mass="46239">MDEALPLFEGAGPARPLADRLRPSTLGEVVGQGHLLAPDAPLGRMVAEKRLVSMILWGPPGCGKTTIARLLAERGELVFEPLSATFSGVADLRRVFQAATKRREIGRGTLLFVDEIHRFNRAQQDSFLPYVEDGTVVLVGATTENPSFELNGALLSRCQVFVLKRLDDDALETLIGRAGPVPLTADARQALVAMADGDGRYLLNMIEQLPRGGAPLDVGRLAELVQKRAPLYDKKQEGHYNLISALHKSMRGSDPDATLYWLARMLEGGEDPLYVARRLVRFATEDVGMADPQAVGQTLAAWDVYERLGSPEGELAIAQAAVYLATAPKSISVYRGFDEARAAARRTGSLMPPAHILNAPTGLLRDLGYGEDYQYDPDTPDGFSGANYFPDGMVRETFYRPTTDGNEAGVSERLARWSALREDV</sequence>
<name>A0ABN0TGU2_9ACTN</name>
<dbReference type="SUPFAM" id="SSF52540">
    <property type="entry name" value="P-loop containing nucleoside triphosphate hydrolases"/>
    <property type="match status" value="1"/>
</dbReference>